<reference evidence="2" key="1">
    <citation type="journal article" date="2023" name="Mol. Phylogenet. Evol.">
        <title>Genome-scale phylogeny and comparative genomics of the fungal order Sordariales.</title>
        <authorList>
            <person name="Hensen N."/>
            <person name="Bonometti L."/>
            <person name="Westerberg I."/>
            <person name="Brannstrom I.O."/>
            <person name="Guillou S."/>
            <person name="Cros-Aarteil S."/>
            <person name="Calhoun S."/>
            <person name="Haridas S."/>
            <person name="Kuo A."/>
            <person name="Mondo S."/>
            <person name="Pangilinan J."/>
            <person name="Riley R."/>
            <person name="LaButti K."/>
            <person name="Andreopoulos B."/>
            <person name="Lipzen A."/>
            <person name="Chen C."/>
            <person name="Yan M."/>
            <person name="Daum C."/>
            <person name="Ng V."/>
            <person name="Clum A."/>
            <person name="Steindorff A."/>
            <person name="Ohm R.A."/>
            <person name="Martin F."/>
            <person name="Silar P."/>
            <person name="Natvig D.O."/>
            <person name="Lalanne C."/>
            <person name="Gautier V."/>
            <person name="Ament-Velasquez S.L."/>
            <person name="Kruys A."/>
            <person name="Hutchinson M.I."/>
            <person name="Powell A.J."/>
            <person name="Barry K."/>
            <person name="Miller A.N."/>
            <person name="Grigoriev I.V."/>
            <person name="Debuchy R."/>
            <person name="Gladieux P."/>
            <person name="Hiltunen Thoren M."/>
            <person name="Johannesson H."/>
        </authorList>
    </citation>
    <scope>NUCLEOTIDE SEQUENCE</scope>
    <source>
        <strain evidence="2">CBS 892.96</strain>
    </source>
</reference>
<dbReference type="EMBL" id="MU866589">
    <property type="protein sequence ID" value="KAK4171309.1"/>
    <property type="molecule type" value="Genomic_DNA"/>
</dbReference>
<feature type="chain" id="PRO_5042949151" description="SSCRP protein" evidence="1">
    <location>
        <begin position="21"/>
        <end position="91"/>
    </location>
</feature>
<organism evidence="2 3">
    <name type="scientific">Triangularia setosa</name>
    <dbReference type="NCBI Taxonomy" id="2587417"/>
    <lineage>
        <taxon>Eukaryota</taxon>
        <taxon>Fungi</taxon>
        <taxon>Dikarya</taxon>
        <taxon>Ascomycota</taxon>
        <taxon>Pezizomycotina</taxon>
        <taxon>Sordariomycetes</taxon>
        <taxon>Sordariomycetidae</taxon>
        <taxon>Sordariales</taxon>
        <taxon>Podosporaceae</taxon>
        <taxon>Triangularia</taxon>
    </lineage>
</organism>
<feature type="signal peptide" evidence="1">
    <location>
        <begin position="1"/>
        <end position="20"/>
    </location>
</feature>
<evidence type="ECO:0000313" key="2">
    <source>
        <dbReference type="EMBL" id="KAK4171309.1"/>
    </source>
</evidence>
<sequence length="91" mass="9619">MKPTATALLAFLAPFTAVKAVTVSYYWNTGCTGSVAVAIPGAFGNGACYGYEYSNTNSAEFVACDTGAMNCHCDYYRQDNCANFGDSRVLG</sequence>
<keyword evidence="3" id="KW-1185">Reference proteome</keyword>
<reference evidence="2" key="2">
    <citation type="submission" date="2023-05" db="EMBL/GenBank/DDBJ databases">
        <authorList>
            <consortium name="Lawrence Berkeley National Laboratory"/>
            <person name="Steindorff A."/>
            <person name="Hensen N."/>
            <person name="Bonometti L."/>
            <person name="Westerberg I."/>
            <person name="Brannstrom I.O."/>
            <person name="Guillou S."/>
            <person name="Cros-Aarteil S."/>
            <person name="Calhoun S."/>
            <person name="Haridas S."/>
            <person name="Kuo A."/>
            <person name="Mondo S."/>
            <person name="Pangilinan J."/>
            <person name="Riley R."/>
            <person name="Labutti K."/>
            <person name="Andreopoulos B."/>
            <person name="Lipzen A."/>
            <person name="Chen C."/>
            <person name="Yanf M."/>
            <person name="Daum C."/>
            <person name="Ng V."/>
            <person name="Clum A."/>
            <person name="Ohm R."/>
            <person name="Martin F."/>
            <person name="Silar P."/>
            <person name="Natvig D."/>
            <person name="Lalanne C."/>
            <person name="Gautier V."/>
            <person name="Ament-Velasquez S.L."/>
            <person name="Kruys A."/>
            <person name="Hutchinson M.I."/>
            <person name="Powell A.J."/>
            <person name="Barry K."/>
            <person name="Miller A.N."/>
            <person name="Grigoriev I.V."/>
            <person name="Debuchy R."/>
            <person name="Gladieux P."/>
            <person name="Thoren M.H."/>
            <person name="Johannesson H."/>
        </authorList>
    </citation>
    <scope>NUCLEOTIDE SEQUENCE</scope>
    <source>
        <strain evidence="2">CBS 892.96</strain>
    </source>
</reference>
<dbReference type="Proteomes" id="UP001302321">
    <property type="component" value="Unassembled WGS sequence"/>
</dbReference>
<evidence type="ECO:0000256" key="1">
    <source>
        <dbReference type="SAM" id="SignalP"/>
    </source>
</evidence>
<evidence type="ECO:0000313" key="3">
    <source>
        <dbReference type="Proteomes" id="UP001302321"/>
    </source>
</evidence>
<protein>
    <recommendedName>
        <fullName evidence="4">SSCRP protein</fullName>
    </recommendedName>
</protein>
<comment type="caution">
    <text evidence="2">The sequence shown here is derived from an EMBL/GenBank/DDBJ whole genome shotgun (WGS) entry which is preliminary data.</text>
</comment>
<dbReference type="AlphaFoldDB" id="A0AAN7A2Z9"/>
<accession>A0AAN7A2Z9</accession>
<gene>
    <name evidence="2" type="ORF">QBC36DRAFT_99221</name>
</gene>
<name>A0AAN7A2Z9_9PEZI</name>
<evidence type="ECO:0008006" key="4">
    <source>
        <dbReference type="Google" id="ProtNLM"/>
    </source>
</evidence>
<proteinExistence type="predicted"/>
<keyword evidence="1" id="KW-0732">Signal</keyword>